<dbReference type="AlphaFoldDB" id="A0A2I1I7J2"/>
<name>A0A2I1I7J2_9ACTO</name>
<evidence type="ECO:0000313" key="2">
    <source>
        <dbReference type="EMBL" id="PKY67099.1"/>
    </source>
</evidence>
<gene>
    <name evidence="2" type="ORF">CYJ25_02390</name>
</gene>
<organism evidence="2 3">
    <name type="scientific">Schaalia turicensis</name>
    <dbReference type="NCBI Taxonomy" id="131111"/>
    <lineage>
        <taxon>Bacteria</taxon>
        <taxon>Bacillati</taxon>
        <taxon>Actinomycetota</taxon>
        <taxon>Actinomycetes</taxon>
        <taxon>Actinomycetales</taxon>
        <taxon>Actinomycetaceae</taxon>
        <taxon>Schaalia</taxon>
    </lineage>
</organism>
<reference evidence="2 3" key="1">
    <citation type="submission" date="2017-12" db="EMBL/GenBank/DDBJ databases">
        <title>Phylogenetic diversity of female urinary microbiome.</title>
        <authorList>
            <person name="Thomas-White K."/>
            <person name="Wolfe A.J."/>
        </authorList>
    </citation>
    <scope>NUCLEOTIDE SEQUENCE [LARGE SCALE GENOMIC DNA]</scope>
    <source>
        <strain evidence="2 3">UMB0250</strain>
    </source>
</reference>
<evidence type="ECO:0000256" key="1">
    <source>
        <dbReference type="SAM" id="MobiDB-lite"/>
    </source>
</evidence>
<proteinExistence type="predicted"/>
<dbReference type="EMBL" id="PKKJ01000001">
    <property type="protein sequence ID" value="PKY67099.1"/>
    <property type="molecule type" value="Genomic_DNA"/>
</dbReference>
<dbReference type="RefSeq" id="WP_101627593.1">
    <property type="nucleotide sequence ID" value="NZ_PKKJ01000001.1"/>
</dbReference>
<feature type="region of interest" description="Disordered" evidence="1">
    <location>
        <begin position="52"/>
        <end position="76"/>
    </location>
</feature>
<feature type="region of interest" description="Disordered" evidence="1">
    <location>
        <begin position="98"/>
        <end position="118"/>
    </location>
</feature>
<accession>A0A2I1I7J2</accession>
<protein>
    <submittedName>
        <fullName evidence="2">Uncharacterized protein</fullName>
    </submittedName>
</protein>
<dbReference type="Proteomes" id="UP000234545">
    <property type="component" value="Unassembled WGS sequence"/>
</dbReference>
<comment type="caution">
    <text evidence="2">The sequence shown here is derived from an EMBL/GenBank/DDBJ whole genome shotgun (WGS) entry which is preliminary data.</text>
</comment>
<evidence type="ECO:0000313" key="3">
    <source>
        <dbReference type="Proteomes" id="UP000234545"/>
    </source>
</evidence>
<sequence>MSLSLPGLSGFGREGVAWLCEHRSQSHILRAVENPSDFGVSALHVLGKPTAQPLGVSAPTPGRPASHTSSSQGFPILSMLPRPLTAPRTHVLLSLFPAASHSRGAERPSEEETAPGSA</sequence>